<sequence length="135" mass="14357">MLSVAVHKDIGEYTEKVVGKLSARTLACTAGGLASSVACAALLNLALGVPVDAATLPVTAASMPFWLMGFWRPKGLPAERFAALVARHALSDGVLLYSTSCRPWEVAGRVACGRAGRRPRRRAARKGEERREPQG</sequence>
<comment type="caution">
    <text evidence="1">The sequence shown here is derived from an EMBL/GenBank/DDBJ whole genome shotgun (WGS) entry which is preliminary data.</text>
</comment>
<dbReference type="Proteomes" id="UP001232750">
    <property type="component" value="Unassembled WGS sequence"/>
</dbReference>
<protein>
    <submittedName>
        <fullName evidence="1">PrgI family protein</fullName>
    </submittedName>
</protein>
<keyword evidence="2" id="KW-1185">Reference proteome</keyword>
<accession>A0ABT7DKG1</accession>
<dbReference type="InterPro" id="IPR024414">
    <property type="entry name" value="Uncharacterised_PrgI"/>
</dbReference>
<evidence type="ECO:0000313" key="2">
    <source>
        <dbReference type="Proteomes" id="UP001232750"/>
    </source>
</evidence>
<dbReference type="Pfam" id="PF12666">
    <property type="entry name" value="PrgI"/>
    <property type="match status" value="1"/>
</dbReference>
<dbReference type="RefSeq" id="WP_283831366.1">
    <property type="nucleotide sequence ID" value="NZ_JASJEU010000008.1"/>
</dbReference>
<name>A0ABT7DKG1_9ACTN</name>
<evidence type="ECO:0000313" key="1">
    <source>
        <dbReference type="EMBL" id="MDJ1650016.1"/>
    </source>
</evidence>
<organism evidence="1 2">
    <name type="scientific">Gordonibacter faecis</name>
    <dbReference type="NCBI Taxonomy" id="3047475"/>
    <lineage>
        <taxon>Bacteria</taxon>
        <taxon>Bacillati</taxon>
        <taxon>Actinomycetota</taxon>
        <taxon>Coriobacteriia</taxon>
        <taxon>Eggerthellales</taxon>
        <taxon>Eggerthellaceae</taxon>
        <taxon>Gordonibacter</taxon>
    </lineage>
</organism>
<proteinExistence type="predicted"/>
<reference evidence="1 2" key="1">
    <citation type="submission" date="2023-05" db="EMBL/GenBank/DDBJ databases">
        <title>Gordonibacter KGMB12511T sp. nov., isolated from faeces of healthy Korean.</title>
        <authorList>
            <person name="Kim H.S."/>
            <person name="Kim J.-S."/>
            <person name="Suh M.K."/>
            <person name="Eom M.K."/>
            <person name="Do H.E."/>
            <person name="Lee J.-S."/>
        </authorList>
    </citation>
    <scope>NUCLEOTIDE SEQUENCE [LARGE SCALE GENOMIC DNA]</scope>
    <source>
        <strain evidence="1 2">KGMB12511</strain>
    </source>
</reference>
<gene>
    <name evidence="1" type="ORF">QNJ86_04335</name>
</gene>
<dbReference type="EMBL" id="JASJEU010000008">
    <property type="protein sequence ID" value="MDJ1650016.1"/>
    <property type="molecule type" value="Genomic_DNA"/>
</dbReference>